<organism evidence="1 2">
    <name type="scientific">Pseudomonas phage Eisa9</name>
    <dbReference type="NCBI Taxonomy" id="2900148"/>
    <lineage>
        <taxon>Viruses</taxon>
        <taxon>Duplodnaviria</taxon>
        <taxon>Heunggongvirae</taxon>
        <taxon>Uroviricota</taxon>
        <taxon>Caudoviricetes</taxon>
        <taxon>Autographivirales</taxon>
        <taxon>Autonotataviridae</taxon>
        <taxon>Pollyceevirus</taxon>
        <taxon>Pollyceevirus Eisa9</taxon>
    </lineage>
</organism>
<reference evidence="1" key="1">
    <citation type="submission" date="2021-11" db="EMBL/GenBank/DDBJ databases">
        <title>Complete genome sequence of Pseudomonas phage Eisa9.</title>
        <authorList>
            <person name="Korniienko N."/>
            <person name="Kharina A."/>
            <person name="Zrelovs N."/>
            <person name="Jindrichova B."/>
            <person name="Moravec T."/>
            <person name="Budzanivska I."/>
            <person name="Burketova L."/>
            <person name="Kalachova T."/>
        </authorList>
    </citation>
    <scope>NUCLEOTIDE SEQUENCE</scope>
</reference>
<name>A0AAE8YJ09_9CAUD</name>
<dbReference type="Proteomes" id="UP000828016">
    <property type="component" value="Segment"/>
</dbReference>
<accession>A0AAE8YJ09</accession>
<sequence>MNKKRNWMILIFNDGYLSGRLGELLNCPKEVAADILRTKRNQLSEQDKAWVTYKLVEVHDVS</sequence>
<keyword evidence="2" id="KW-1185">Reference proteome</keyword>
<proteinExistence type="predicted"/>
<dbReference type="EMBL" id="OL581612">
    <property type="protein sequence ID" value="UGL61120.1"/>
    <property type="molecule type" value="Genomic_DNA"/>
</dbReference>
<evidence type="ECO:0000313" key="2">
    <source>
        <dbReference type="Proteomes" id="UP000828016"/>
    </source>
</evidence>
<protein>
    <submittedName>
        <fullName evidence="1">Uncharacterized protein</fullName>
    </submittedName>
</protein>
<evidence type="ECO:0000313" key="1">
    <source>
        <dbReference type="EMBL" id="UGL61120.1"/>
    </source>
</evidence>